<evidence type="ECO:0000313" key="5">
    <source>
        <dbReference type="Proteomes" id="UP001500221"/>
    </source>
</evidence>
<dbReference type="EMBL" id="BAABKG010000002">
    <property type="protein sequence ID" value="GAA5147652.1"/>
    <property type="molecule type" value="Genomic_DNA"/>
</dbReference>
<feature type="compositionally biased region" description="Acidic residues" evidence="2">
    <location>
        <begin position="120"/>
        <end position="129"/>
    </location>
</feature>
<dbReference type="PROSITE" id="PS50164">
    <property type="entry name" value="GIY_YIG"/>
    <property type="match status" value="1"/>
</dbReference>
<proteinExistence type="inferred from homology"/>
<dbReference type="PANTHER" id="PTHR34477">
    <property type="entry name" value="UPF0213 PROTEIN YHBQ"/>
    <property type="match status" value="1"/>
</dbReference>
<keyword evidence="5" id="KW-1185">Reference proteome</keyword>
<dbReference type="InterPro" id="IPR050190">
    <property type="entry name" value="UPF0213_domain"/>
</dbReference>
<name>A0ABP9PPF3_9ACTN</name>
<evidence type="ECO:0000256" key="1">
    <source>
        <dbReference type="ARBA" id="ARBA00007435"/>
    </source>
</evidence>
<comment type="similarity">
    <text evidence="1">Belongs to the UPF0213 family.</text>
</comment>
<accession>A0ABP9PPF3</accession>
<evidence type="ECO:0000259" key="3">
    <source>
        <dbReference type="PROSITE" id="PS50164"/>
    </source>
</evidence>
<sequence>MAPASEFFTGPLSPLATTMTATHPGAMPFTYILECSDGSYYVGSTWDLDRRLAQHHNGEGPTYVRRRRPFRLAWCHQSSSIRQCFELEQQIKGWRREKREALMEGRFEDLPELARSVVDGQDDVAEMDDGESHPGRPTAPHGP</sequence>
<feature type="domain" description="GIY-YIG" evidence="3">
    <location>
        <begin position="26"/>
        <end position="101"/>
    </location>
</feature>
<dbReference type="InterPro" id="IPR000305">
    <property type="entry name" value="GIY-YIG_endonuc"/>
</dbReference>
<organism evidence="4 5">
    <name type="scientific">Nocardioides marinquilinus</name>
    <dbReference type="NCBI Taxonomy" id="1210400"/>
    <lineage>
        <taxon>Bacteria</taxon>
        <taxon>Bacillati</taxon>
        <taxon>Actinomycetota</taxon>
        <taxon>Actinomycetes</taxon>
        <taxon>Propionibacteriales</taxon>
        <taxon>Nocardioidaceae</taxon>
        <taxon>Nocardioides</taxon>
    </lineage>
</organism>
<protein>
    <recommendedName>
        <fullName evidence="3">GIY-YIG domain-containing protein</fullName>
    </recommendedName>
</protein>
<dbReference type="CDD" id="cd10456">
    <property type="entry name" value="GIY-YIG_UPF0213"/>
    <property type="match status" value="1"/>
</dbReference>
<dbReference type="PANTHER" id="PTHR34477:SF1">
    <property type="entry name" value="UPF0213 PROTEIN YHBQ"/>
    <property type="match status" value="1"/>
</dbReference>
<feature type="region of interest" description="Disordered" evidence="2">
    <location>
        <begin position="118"/>
        <end position="143"/>
    </location>
</feature>
<evidence type="ECO:0000256" key="2">
    <source>
        <dbReference type="SAM" id="MobiDB-lite"/>
    </source>
</evidence>
<gene>
    <name evidence="4" type="ORF">GCM10023340_20380</name>
</gene>
<reference evidence="5" key="1">
    <citation type="journal article" date="2019" name="Int. J. Syst. Evol. Microbiol.">
        <title>The Global Catalogue of Microorganisms (GCM) 10K type strain sequencing project: providing services to taxonomists for standard genome sequencing and annotation.</title>
        <authorList>
            <consortium name="The Broad Institute Genomics Platform"/>
            <consortium name="The Broad Institute Genome Sequencing Center for Infectious Disease"/>
            <person name="Wu L."/>
            <person name="Ma J."/>
        </authorList>
    </citation>
    <scope>NUCLEOTIDE SEQUENCE [LARGE SCALE GENOMIC DNA]</scope>
    <source>
        <strain evidence="5">JCM 18459</strain>
    </source>
</reference>
<comment type="caution">
    <text evidence="4">The sequence shown here is derived from an EMBL/GenBank/DDBJ whole genome shotgun (WGS) entry which is preliminary data.</text>
</comment>
<dbReference type="Proteomes" id="UP001500221">
    <property type="component" value="Unassembled WGS sequence"/>
</dbReference>
<dbReference type="InterPro" id="IPR035901">
    <property type="entry name" value="GIY-YIG_endonuc_sf"/>
</dbReference>
<dbReference type="Pfam" id="PF01541">
    <property type="entry name" value="GIY-YIG"/>
    <property type="match status" value="1"/>
</dbReference>
<dbReference type="Gene3D" id="3.40.1440.10">
    <property type="entry name" value="GIY-YIG endonuclease"/>
    <property type="match status" value="1"/>
</dbReference>
<evidence type="ECO:0000313" key="4">
    <source>
        <dbReference type="EMBL" id="GAA5147652.1"/>
    </source>
</evidence>
<dbReference type="SUPFAM" id="SSF82771">
    <property type="entry name" value="GIY-YIG endonuclease"/>
    <property type="match status" value="1"/>
</dbReference>